<keyword evidence="2" id="KW-0614">Plasmid</keyword>
<feature type="compositionally biased region" description="Basic residues" evidence="1">
    <location>
        <begin position="273"/>
        <end position="290"/>
    </location>
</feature>
<feature type="compositionally biased region" description="Basic and acidic residues" evidence="1">
    <location>
        <begin position="38"/>
        <end position="47"/>
    </location>
</feature>
<gene>
    <name evidence="2" type="ORF">FSC09_15545</name>
</gene>
<proteinExistence type="predicted"/>
<dbReference type="SUPFAM" id="SSF53098">
    <property type="entry name" value="Ribonuclease H-like"/>
    <property type="match status" value="1"/>
</dbReference>
<feature type="compositionally biased region" description="Basic residues" evidence="1">
    <location>
        <begin position="49"/>
        <end position="65"/>
    </location>
</feature>
<organism evidence="2 3">
    <name type="scientific">Acinetobacter indicus</name>
    <dbReference type="NCBI Taxonomy" id="756892"/>
    <lineage>
        <taxon>Bacteria</taxon>
        <taxon>Pseudomonadati</taxon>
        <taxon>Pseudomonadota</taxon>
        <taxon>Gammaproteobacteria</taxon>
        <taxon>Moraxellales</taxon>
        <taxon>Moraxellaceae</taxon>
        <taxon>Acinetobacter</taxon>
    </lineage>
</organism>
<name>A0A6C0Y7W6_9GAMM</name>
<evidence type="ECO:0000313" key="3">
    <source>
        <dbReference type="Proteomes" id="UP000503440"/>
    </source>
</evidence>
<dbReference type="InterPro" id="IPR012337">
    <property type="entry name" value="RNaseH-like_sf"/>
</dbReference>
<accession>A0A6C0Y7W6</accession>
<evidence type="ECO:0000313" key="2">
    <source>
        <dbReference type="EMBL" id="QIC71805.1"/>
    </source>
</evidence>
<geneLocation type="plasmid" evidence="3">
    <name>pb18-1</name>
</geneLocation>
<sequence>MTSSAVIVAKKKQSQATEVAKSNKPVSSYRAKQQGKYDAQKRSDAPKKTNFKGKGKPSAKAKKPQAPRNIIYSSIELTSGGNSDAKILQFNLVIPDTKPGSVDFKRETILCNNNGVEISAEAQAYHGITAEMVADAPLAKDVTLPTYGYLVLYDGFVGNILLNTNEVQVRRGSLVDLHKLLRFTKEHASHRITLKKAAIEATQDSLTPEQVEGFLASSQNKVMLLPIIMDYIRAIYKSKYGVEDLGALARLSRQTTKKAFLETLKRIQENNSRKKAALNKRNKNAKRPSNRNRNDSSIKRFPRPAPVLQRTSVPTIKAVA</sequence>
<evidence type="ECO:0000256" key="1">
    <source>
        <dbReference type="SAM" id="MobiDB-lite"/>
    </source>
</evidence>
<dbReference type="RefSeq" id="WP_163146465.1">
    <property type="nucleotide sequence ID" value="NZ_CP044456.1"/>
</dbReference>
<reference evidence="2 3" key="1">
    <citation type="submission" date="2019-09" db="EMBL/GenBank/DDBJ databases">
        <title>Non-baumannii Acinetobacter spp. carrying blaNDM-1 isolated in China.</title>
        <authorList>
            <person name="Cui C."/>
            <person name="Chen C."/>
            <person name="Sun J."/>
            <person name="Liu Y."/>
        </authorList>
    </citation>
    <scope>NUCLEOTIDE SEQUENCE [LARGE SCALE GENOMIC DNA]</scope>
    <source>
        <strain evidence="2 3">B18</strain>
        <plasmid evidence="3">pb18-1</plasmid>
    </source>
</reference>
<dbReference type="EMBL" id="CP044456">
    <property type="protein sequence ID" value="QIC71805.1"/>
    <property type="molecule type" value="Genomic_DNA"/>
</dbReference>
<dbReference type="AlphaFoldDB" id="A0A6C0Y7W6"/>
<feature type="region of interest" description="Disordered" evidence="1">
    <location>
        <begin position="1"/>
        <end position="65"/>
    </location>
</feature>
<dbReference type="Proteomes" id="UP000503440">
    <property type="component" value="Plasmid pB18-1"/>
</dbReference>
<feature type="region of interest" description="Disordered" evidence="1">
    <location>
        <begin position="271"/>
        <end position="306"/>
    </location>
</feature>
<protein>
    <submittedName>
        <fullName evidence="2">Uncharacterized protein</fullName>
    </submittedName>
</protein>